<organism evidence="1 2">
    <name type="scientific">Diphasiastrum complanatum</name>
    <name type="common">Issler's clubmoss</name>
    <name type="synonym">Lycopodium complanatum</name>
    <dbReference type="NCBI Taxonomy" id="34168"/>
    <lineage>
        <taxon>Eukaryota</taxon>
        <taxon>Viridiplantae</taxon>
        <taxon>Streptophyta</taxon>
        <taxon>Embryophyta</taxon>
        <taxon>Tracheophyta</taxon>
        <taxon>Lycopodiopsida</taxon>
        <taxon>Lycopodiales</taxon>
        <taxon>Lycopodiaceae</taxon>
        <taxon>Lycopodioideae</taxon>
        <taxon>Diphasiastrum</taxon>
    </lineage>
</organism>
<name>A0ACC2BWE5_DIPCM</name>
<gene>
    <name evidence="1" type="ORF">O6H91_13G060900</name>
</gene>
<accession>A0ACC2BWE5</accession>
<evidence type="ECO:0000313" key="1">
    <source>
        <dbReference type="EMBL" id="KAJ7533717.1"/>
    </source>
</evidence>
<evidence type="ECO:0000313" key="2">
    <source>
        <dbReference type="Proteomes" id="UP001162992"/>
    </source>
</evidence>
<dbReference type="EMBL" id="CM055104">
    <property type="protein sequence ID" value="KAJ7533717.1"/>
    <property type="molecule type" value="Genomic_DNA"/>
</dbReference>
<proteinExistence type="predicted"/>
<sequence length="953" mass="104297">MAFRLGSLNFNAVAQGVGGLVFGTGDRTSEEDDGGVEQLLERISNGVLAEDRRAAMAELQEAVADNRQAQMAFGAMGFPILMATFKEDHDDLDMVRGALETLVSALNTEGAVQGEKGQVSPGLLNAELLAREQGSVALILSLLEEDDFYVRYYTLQLLTSLLSHFAARLQEVILGTPQGITRLMDMLLEREVIRNEAILVLTYLTREAEEIQKIVVFEGAFERLFNIIKEEGGSDGGIVVQDCLELLNNLLRNNASNQVFLRETLGFQQIVSLLKLRRNIGDGFTEQKSVNLLCALETVALLLTGGPQSGKDANLLSNQTILAQNKLLECLLSLCVEGRISTVAIRCLALRCIGYLVIHHPTNRDILGSKTVGDEPGSEPALVSILRVLLHTSNSNEHSAAEYVFECFCEGNTDGQIMLASTIIPLPESGEGSNDTVDQKHLTFGSTLAHAVIGNDGRIDCESKCRAASVLSHILRDNTDCKELVLHIPLEVTSPLTLPELLVQRFMRYLAASTSSYLNESSAQISLNDASQAWSAWFPPVLLRLFVIWLADCPAAVSAFLELPSHVTLLIELLASTGFPTSIHIAGLSAILLGECIVYNDAKSGPKEASIVVDIISQRVGLTNYFSKWNELKSSSLFVSASNSSHIPTPLTRSTAAVIAAGDGFFGSTGDVKGRLQQLEHSTLQDGDLFPPLTTLYDSGFVRLVRNLEPVARKRIIELFSHPKKIETVSLVGFDAKEGESDPQYIARLRSLLQTQVQEIQDLLERNAALTQDLLISTGGGNSLKPDNADTHEKRELSFSRVEMETLKKQLQELQVKVDALNLERSTSASDLSTYKQLASKYESDLQGLSDAYNSLEQENYRLEGEVHHLRSILGGAASERPREEQLAAVREEGRQEVQKECEAELNDLLVCLGQEESKVEKLSARLEELGEDVVSLLAGMDENEAGEDDDDE</sequence>
<reference evidence="2" key="1">
    <citation type="journal article" date="2024" name="Proc. Natl. Acad. Sci. U.S.A.">
        <title>Extraordinary preservation of gene collinearity over three hundred million years revealed in homosporous lycophytes.</title>
        <authorList>
            <person name="Li C."/>
            <person name="Wickell D."/>
            <person name="Kuo L.Y."/>
            <person name="Chen X."/>
            <person name="Nie B."/>
            <person name="Liao X."/>
            <person name="Peng D."/>
            <person name="Ji J."/>
            <person name="Jenkins J."/>
            <person name="Williams M."/>
            <person name="Shu S."/>
            <person name="Plott C."/>
            <person name="Barry K."/>
            <person name="Rajasekar S."/>
            <person name="Grimwood J."/>
            <person name="Han X."/>
            <person name="Sun S."/>
            <person name="Hou Z."/>
            <person name="He W."/>
            <person name="Dai G."/>
            <person name="Sun C."/>
            <person name="Schmutz J."/>
            <person name="Leebens-Mack J.H."/>
            <person name="Li F.W."/>
            <person name="Wang L."/>
        </authorList>
    </citation>
    <scope>NUCLEOTIDE SEQUENCE [LARGE SCALE GENOMIC DNA]</scope>
    <source>
        <strain evidence="2">cv. PW_Plant_1</strain>
    </source>
</reference>
<protein>
    <submittedName>
        <fullName evidence="1">Uncharacterized protein</fullName>
    </submittedName>
</protein>
<dbReference type="Proteomes" id="UP001162992">
    <property type="component" value="Chromosome 13"/>
</dbReference>
<comment type="caution">
    <text evidence="1">The sequence shown here is derived from an EMBL/GenBank/DDBJ whole genome shotgun (WGS) entry which is preliminary data.</text>
</comment>
<keyword evidence="2" id="KW-1185">Reference proteome</keyword>